<evidence type="ECO:0000313" key="1">
    <source>
        <dbReference type="EMBL" id="KAK7451666.1"/>
    </source>
</evidence>
<accession>A0ABR1J953</accession>
<name>A0ABR1J953_9AGAR</name>
<dbReference type="Gene3D" id="1.20.1280.50">
    <property type="match status" value="1"/>
</dbReference>
<keyword evidence="2" id="KW-1185">Reference proteome</keyword>
<comment type="caution">
    <text evidence="1">The sequence shown here is derived from an EMBL/GenBank/DDBJ whole genome shotgun (WGS) entry which is preliminary data.</text>
</comment>
<dbReference type="Gene3D" id="3.80.10.10">
    <property type="entry name" value="Ribonuclease Inhibitor"/>
    <property type="match status" value="1"/>
</dbReference>
<organism evidence="1 2">
    <name type="scientific">Marasmiellus scandens</name>
    <dbReference type="NCBI Taxonomy" id="2682957"/>
    <lineage>
        <taxon>Eukaryota</taxon>
        <taxon>Fungi</taxon>
        <taxon>Dikarya</taxon>
        <taxon>Basidiomycota</taxon>
        <taxon>Agaricomycotina</taxon>
        <taxon>Agaricomycetes</taxon>
        <taxon>Agaricomycetidae</taxon>
        <taxon>Agaricales</taxon>
        <taxon>Marasmiineae</taxon>
        <taxon>Omphalotaceae</taxon>
        <taxon>Marasmiellus</taxon>
    </lineage>
</organism>
<dbReference type="InterPro" id="IPR032675">
    <property type="entry name" value="LRR_dom_sf"/>
</dbReference>
<sequence>MTSSSVTKATHINQIPFELLSEIFSFACDISSPVSFQGHTTTAYPATVLSHVCSHWRSWITSDSRLWSRIIIREFLNGISPERVTKIHEIVELHLTRSGELPLDIVIEFTECTAEEKNVTHIPISLQTHGPPYLLYIYELIFNNAHRWRHVALCIDLTVFENMFAPTWPSHFPLLKNLHIHVFSQSLSEFIPSIEIASAPFLETLTHTGLGITICGSGRSTRALPNLRSLTLSDAMDEDTLQLASPATIVTMQEIGAAVGRNKKLCLSQEVHFFLASNQHIKFMCSQLNLPNVARLRFEASPGTLNFPFPYQDIISVQHVSRSMLTHFTLINIPITDLDILSLLSHLESLTHLAIGEFGAPDPTLTQKFFTSLTYKHRAQKHFQIYDISKLPQLRELHLAFGYALDFPDVVFDMIRSRTPGLGEERDLRLQIVRLFAPDNFKFVGIPLLTNQLYHAGLDFILYWVFSRDDWKWLGLGNWIS</sequence>
<evidence type="ECO:0008006" key="3">
    <source>
        <dbReference type="Google" id="ProtNLM"/>
    </source>
</evidence>
<evidence type="ECO:0000313" key="2">
    <source>
        <dbReference type="Proteomes" id="UP001498398"/>
    </source>
</evidence>
<dbReference type="SUPFAM" id="SSF81383">
    <property type="entry name" value="F-box domain"/>
    <property type="match status" value="1"/>
</dbReference>
<dbReference type="SUPFAM" id="SSF52058">
    <property type="entry name" value="L domain-like"/>
    <property type="match status" value="1"/>
</dbReference>
<dbReference type="EMBL" id="JBANRG010000030">
    <property type="protein sequence ID" value="KAK7451666.1"/>
    <property type="molecule type" value="Genomic_DNA"/>
</dbReference>
<proteinExistence type="predicted"/>
<protein>
    <recommendedName>
        <fullName evidence="3">F-box domain-containing protein</fullName>
    </recommendedName>
</protein>
<dbReference type="Proteomes" id="UP001498398">
    <property type="component" value="Unassembled WGS sequence"/>
</dbReference>
<gene>
    <name evidence="1" type="ORF">VKT23_012343</name>
</gene>
<dbReference type="InterPro" id="IPR036047">
    <property type="entry name" value="F-box-like_dom_sf"/>
</dbReference>
<reference evidence="1 2" key="1">
    <citation type="submission" date="2024-01" db="EMBL/GenBank/DDBJ databases">
        <title>A draft genome for the cacao thread blight pathogen Marasmiellus scandens.</title>
        <authorList>
            <person name="Baruah I.K."/>
            <person name="Leung J."/>
            <person name="Bukari Y."/>
            <person name="Amoako-Attah I."/>
            <person name="Meinhardt L.W."/>
            <person name="Bailey B.A."/>
            <person name="Cohen S.P."/>
        </authorList>
    </citation>
    <scope>NUCLEOTIDE SEQUENCE [LARGE SCALE GENOMIC DNA]</scope>
    <source>
        <strain evidence="1 2">GH-19</strain>
    </source>
</reference>